<accession>A0A5P9JX44</accession>
<feature type="compositionally biased region" description="Polar residues" evidence="1">
    <location>
        <begin position="650"/>
        <end position="659"/>
    </location>
</feature>
<evidence type="ECO:0000313" key="2">
    <source>
        <dbReference type="EMBL" id="QFU14594.1"/>
    </source>
</evidence>
<keyword evidence="2" id="KW-0547">Nucleotide-binding</keyword>
<keyword evidence="2" id="KW-0378">Hydrolase</keyword>
<sequence length="729" mass="82673">MWVLFELACVDTLGENLLLYIAEEFSIIDLNRPTWLFPNGIDISQDILDDLLQTLDCTSEALSLSATIKQSVNHQAAWIQFTGFLLHEIRYRFSIPRFYTPVTFFISTDSGLVTRILPRQGSDVIPRFAGLNAYVKFDGSTVCQYINCVTDIRFLEFERIRAISVGNLSPINGEMELLWNGGSCVLTFKNQPFDKEKIKQTGALPFKCSSTTLSGPSWGPTTLTIMSIVPTGFEHIIVNVKSCAPLAVIWTLFLIRRLTLSLTKDCIKAPYLVLFPNSNYVMYNSNHLYFPAFPSFAIVFVRADTVDRSIAQDALRAWYLCEGLWPAYGQKALHMLNRSARIPTSPINNMQCRNMMEIYPMGKTFSPTNTPLWFEKCLLFKMRFDFLLLRLFLIINTGNEGLRIILECFSSWGSSNMYPLLPALTSFSDDLKYISPDWYNFLMGLVSMIVDAVEREATSMGFGIAAFIQDSFWGGIETCDRTPESIRDNCLLAAYRVVNEVLGYESCTTDLLKLSIEGSYTHALILNASNYWLFNIDSGITFLSGIAERCGITEQMKCTLTGILKLIAETEAIDDIVSKINKHVDDFIYLSLIHRGNLGFWSESTSGPVCVSERHVHELLRHATQLDLHLGGNLEIVYIRSKHSYSRSWASDGNSTPEHTTNTSDTNTNTNTNVFPHTLFSSPLCYDIDYTRHLQSKIDKLNLFVNAALQAKFYHKTEYKYQIPQFVFK</sequence>
<dbReference type="Proteomes" id="UP001162227">
    <property type="component" value="Segment"/>
</dbReference>
<gene>
    <name evidence="2" type="primary">helicase primase subunit</name>
</gene>
<organism evidence="2 3">
    <name type="scientific">Psittacid alphaherpesvirus 5</name>
    <dbReference type="NCBI Taxonomy" id="2972693"/>
    <lineage>
        <taxon>Viruses</taxon>
        <taxon>Duplodnaviria</taxon>
        <taxon>Heunggongvirae</taxon>
        <taxon>Peploviricota</taxon>
        <taxon>Herviviricetes</taxon>
        <taxon>Herpesvirales</taxon>
        <taxon>Orthoherpesviridae</taxon>
        <taxon>Alphaherpesvirinae</taxon>
        <taxon>Iltovirus</taxon>
        <taxon>Iltovirus psittacidalpha5</taxon>
    </lineage>
</organism>
<keyword evidence="2" id="KW-0347">Helicase</keyword>
<dbReference type="RefSeq" id="YP_010802624.1">
    <property type="nucleotide sequence ID" value="NC_077028.1"/>
</dbReference>
<keyword evidence="3" id="KW-1185">Reference proteome</keyword>
<proteinExistence type="predicted"/>
<feature type="region of interest" description="Disordered" evidence="1">
    <location>
        <begin position="650"/>
        <end position="670"/>
    </location>
</feature>
<name>A0A5P9JX44_9ALPH</name>
<dbReference type="GO" id="GO:0004386">
    <property type="term" value="F:helicase activity"/>
    <property type="evidence" value="ECO:0007669"/>
    <property type="project" value="UniProtKB-KW"/>
</dbReference>
<feature type="compositionally biased region" description="Low complexity" evidence="1">
    <location>
        <begin position="660"/>
        <end position="670"/>
    </location>
</feature>
<reference evidence="2" key="2">
    <citation type="submission" date="2019-05" db="EMBL/GenBank/DDBJ databases">
        <authorList>
            <person name="Sutherland M."/>
            <person name="Sarker S."/>
            <person name="Raidal S.R."/>
        </authorList>
    </citation>
    <scope>NUCLEOTIDE SEQUENCE</scope>
    <source>
        <strain evidence="2">PsHV 5</strain>
    </source>
</reference>
<keyword evidence="2" id="KW-0067">ATP-binding</keyword>
<protein>
    <submittedName>
        <fullName evidence="2">Helicase primase subunit</fullName>
    </submittedName>
</protein>
<dbReference type="KEGG" id="vg:80541397"/>
<reference evidence="2" key="1">
    <citation type="journal article" date="2019" name="Vet. Microbiol.">
        <title>Molecular and microscopic characterisation of a novel pathogenic herpesvirus from Indian ringneck parrots (Psittacula krameri).</title>
        <authorList>
            <person name="Sutherland M."/>
            <person name="Sarker S."/>
            <person name="Raidal S.R."/>
        </authorList>
    </citation>
    <scope>NUCLEOTIDE SEQUENCE</scope>
    <source>
        <strain evidence="2">PsHV 5</strain>
    </source>
</reference>
<dbReference type="GeneID" id="80541397"/>
<dbReference type="EMBL" id="MK955929">
    <property type="protein sequence ID" value="QFU14594.1"/>
    <property type="molecule type" value="Genomic_DNA"/>
</dbReference>
<evidence type="ECO:0000256" key="1">
    <source>
        <dbReference type="SAM" id="MobiDB-lite"/>
    </source>
</evidence>
<evidence type="ECO:0000313" key="3">
    <source>
        <dbReference type="Proteomes" id="UP001162227"/>
    </source>
</evidence>